<dbReference type="Pfam" id="PF01820">
    <property type="entry name" value="Dala_Dala_lig_N"/>
    <property type="match status" value="1"/>
</dbReference>
<dbReference type="InterPro" id="IPR011127">
    <property type="entry name" value="Dala_Dala_lig_N"/>
</dbReference>
<dbReference type="Pfam" id="PF07478">
    <property type="entry name" value="Dala_Dala_lig_C"/>
    <property type="match status" value="1"/>
</dbReference>
<evidence type="ECO:0000256" key="3">
    <source>
        <dbReference type="ARBA" id="ARBA00022490"/>
    </source>
</evidence>
<keyword evidence="5 13" id="KW-0547">Nucleotide-binding</keyword>
<reference evidence="15 16" key="2">
    <citation type="journal article" date="2012" name="Stand. Genomic Sci.">
        <title>Complete genome sequence of the sulfate-reducing firmicute Desulfotomaculum ruminis type strain (DL(T)).</title>
        <authorList>
            <person name="Spring S."/>
            <person name="Visser M."/>
            <person name="Lu M."/>
            <person name="Copeland A."/>
            <person name="Lapidus A."/>
            <person name="Lucas S."/>
            <person name="Cheng J.F."/>
            <person name="Han C."/>
            <person name="Tapia R."/>
            <person name="Goodwin L.A."/>
            <person name="Pitluck S."/>
            <person name="Ivanova N."/>
            <person name="Land M."/>
            <person name="Hauser L."/>
            <person name="Larimer F."/>
            <person name="Rohde M."/>
            <person name="Goker M."/>
            <person name="Detter J.C."/>
            <person name="Kyrpides N.C."/>
            <person name="Woyke T."/>
            <person name="Schaap P.J."/>
            <person name="Plugge C.M."/>
            <person name="Muyzer G."/>
            <person name="Kuever J."/>
            <person name="Pereira I.A."/>
            <person name="Parshina S.N."/>
            <person name="Bernier-Latmani R."/>
            <person name="Stams A.J."/>
            <person name="Klenk H.P."/>
        </authorList>
    </citation>
    <scope>NUCLEOTIDE SEQUENCE [LARGE SCALE GENOMIC DNA]</scope>
    <source>
        <strain evidence="16">ATCC 23193 / DSM 2154 / NCIB 8452 / DL</strain>
    </source>
</reference>
<dbReference type="OrthoDB" id="9813261at2"/>
<dbReference type="UniPathway" id="UPA00219"/>
<comment type="pathway">
    <text evidence="10">Cell wall biogenesis; peptidoglycan biosynthesis.</text>
</comment>
<evidence type="ECO:0000313" key="15">
    <source>
        <dbReference type="EMBL" id="AEG60429.1"/>
    </source>
</evidence>
<dbReference type="GO" id="GO:0008716">
    <property type="term" value="F:D-alanine-D-alanine ligase activity"/>
    <property type="evidence" value="ECO:0007669"/>
    <property type="project" value="UniProtKB-UniRule"/>
</dbReference>
<feature type="binding site" evidence="12">
    <location>
        <position position="274"/>
    </location>
    <ligand>
        <name>Mg(2+)</name>
        <dbReference type="ChEBI" id="CHEBI:18420"/>
        <label>1</label>
    </ligand>
</feature>
<dbReference type="eggNOG" id="COG1181">
    <property type="taxonomic scope" value="Bacteria"/>
</dbReference>
<feature type="binding site" evidence="12">
    <location>
        <position position="274"/>
    </location>
    <ligand>
        <name>Mg(2+)</name>
        <dbReference type="ChEBI" id="CHEBI:18420"/>
        <label>2</label>
    </ligand>
</feature>
<comment type="subcellular location">
    <subcellularLocation>
        <location evidence="1 10">Cytoplasm</location>
    </subcellularLocation>
</comment>
<dbReference type="SMART" id="SM01209">
    <property type="entry name" value="GARS_A"/>
    <property type="match status" value="1"/>
</dbReference>
<dbReference type="PANTHER" id="PTHR23132:SF23">
    <property type="entry name" value="D-ALANINE--D-ALANINE LIGASE B"/>
    <property type="match status" value="1"/>
</dbReference>
<dbReference type="AlphaFoldDB" id="F6DKQ4"/>
<evidence type="ECO:0000256" key="9">
    <source>
        <dbReference type="ARBA" id="ARBA00023316"/>
    </source>
</evidence>
<dbReference type="Gene3D" id="3.30.1490.20">
    <property type="entry name" value="ATP-grasp fold, A domain"/>
    <property type="match status" value="1"/>
</dbReference>
<dbReference type="NCBIfam" id="TIGR01205">
    <property type="entry name" value="D_ala_D_alaTIGR"/>
    <property type="match status" value="1"/>
</dbReference>
<dbReference type="Gene3D" id="3.30.470.20">
    <property type="entry name" value="ATP-grasp fold, B domain"/>
    <property type="match status" value="1"/>
</dbReference>
<gene>
    <name evidence="10" type="primary">ddl</name>
    <name evidence="15" type="ordered locus">Desru_2179</name>
</gene>
<protein>
    <recommendedName>
        <fullName evidence="10">D-alanine--D-alanine ligase</fullName>
        <ecNumber evidence="10">6.3.2.4</ecNumber>
    </recommendedName>
    <alternativeName>
        <fullName evidence="10">D-Ala-D-Ala ligase</fullName>
    </alternativeName>
    <alternativeName>
        <fullName evidence="10">D-alanylalanine synthetase</fullName>
    </alternativeName>
</protein>
<dbReference type="GO" id="GO:0046872">
    <property type="term" value="F:metal ion binding"/>
    <property type="evidence" value="ECO:0007669"/>
    <property type="project" value="UniProtKB-KW"/>
</dbReference>
<dbReference type="PIRSF" id="PIRSF039102">
    <property type="entry name" value="Ddl/VanB"/>
    <property type="match status" value="1"/>
</dbReference>
<keyword evidence="12" id="KW-0464">Manganese</keyword>
<evidence type="ECO:0000256" key="11">
    <source>
        <dbReference type="PIRSR" id="PIRSR039102-1"/>
    </source>
</evidence>
<keyword evidence="12" id="KW-0460">Magnesium</keyword>
<dbReference type="InterPro" id="IPR000291">
    <property type="entry name" value="D-Ala_lig_Van_CS"/>
</dbReference>
<evidence type="ECO:0000313" key="16">
    <source>
        <dbReference type="Proteomes" id="UP000009234"/>
    </source>
</evidence>
<dbReference type="InterPro" id="IPR011095">
    <property type="entry name" value="Dala_Dala_lig_C"/>
</dbReference>
<keyword evidence="7 10" id="KW-0133">Cell shape</keyword>
<dbReference type="PROSITE" id="PS50975">
    <property type="entry name" value="ATP_GRASP"/>
    <property type="match status" value="1"/>
</dbReference>
<evidence type="ECO:0000256" key="6">
    <source>
        <dbReference type="ARBA" id="ARBA00022840"/>
    </source>
</evidence>
<keyword evidence="12" id="KW-0479">Metal-binding</keyword>
<dbReference type="GO" id="GO:0005524">
    <property type="term" value="F:ATP binding"/>
    <property type="evidence" value="ECO:0007669"/>
    <property type="project" value="UniProtKB-UniRule"/>
</dbReference>
<name>F6DKQ4_DESRL</name>
<keyword evidence="8 10" id="KW-0573">Peptidoglycan synthesis</keyword>
<comment type="cofactor">
    <cofactor evidence="12">
        <name>Mg(2+)</name>
        <dbReference type="ChEBI" id="CHEBI:18420"/>
    </cofactor>
    <cofactor evidence="12">
        <name>Mn(2+)</name>
        <dbReference type="ChEBI" id="CHEBI:29035"/>
    </cofactor>
    <text evidence="12">Binds 2 magnesium or manganese ions per subunit.</text>
</comment>
<dbReference type="Gene3D" id="3.40.50.20">
    <property type="match status" value="1"/>
</dbReference>
<evidence type="ECO:0000256" key="1">
    <source>
        <dbReference type="ARBA" id="ARBA00004496"/>
    </source>
</evidence>
<dbReference type="Proteomes" id="UP000009234">
    <property type="component" value="Chromosome"/>
</dbReference>
<dbReference type="RefSeq" id="WP_013842189.1">
    <property type="nucleotide sequence ID" value="NC_015589.1"/>
</dbReference>
<dbReference type="PROSITE" id="PS00843">
    <property type="entry name" value="DALA_DALA_LIGASE_1"/>
    <property type="match status" value="1"/>
</dbReference>
<proteinExistence type="inferred from homology"/>
<comment type="catalytic activity">
    <reaction evidence="10">
        <text>2 D-alanine + ATP = D-alanyl-D-alanine + ADP + phosphate + H(+)</text>
        <dbReference type="Rhea" id="RHEA:11224"/>
        <dbReference type="ChEBI" id="CHEBI:15378"/>
        <dbReference type="ChEBI" id="CHEBI:30616"/>
        <dbReference type="ChEBI" id="CHEBI:43474"/>
        <dbReference type="ChEBI" id="CHEBI:57416"/>
        <dbReference type="ChEBI" id="CHEBI:57822"/>
        <dbReference type="ChEBI" id="CHEBI:456216"/>
        <dbReference type="EC" id="6.3.2.4"/>
    </reaction>
</comment>
<dbReference type="SUPFAM" id="SSF52440">
    <property type="entry name" value="PreATP-grasp domain"/>
    <property type="match status" value="1"/>
</dbReference>
<dbReference type="HAMAP" id="MF_00047">
    <property type="entry name" value="Dala_Dala_lig"/>
    <property type="match status" value="1"/>
</dbReference>
<dbReference type="STRING" id="696281.Desru_2179"/>
<dbReference type="HOGENOM" id="CLU_039268_2_0_9"/>
<feature type="active site" evidence="11">
    <location>
        <position position="285"/>
    </location>
</feature>
<keyword evidence="16" id="KW-1185">Reference proteome</keyword>
<keyword evidence="9 10" id="KW-0961">Cell wall biogenesis/degradation</keyword>
<feature type="binding site" evidence="12">
    <location>
        <position position="262"/>
    </location>
    <ligand>
        <name>Mg(2+)</name>
        <dbReference type="ChEBI" id="CHEBI:18420"/>
        <label>1</label>
    </ligand>
</feature>
<dbReference type="KEGG" id="dru:Desru_2179"/>
<dbReference type="GO" id="GO:0005737">
    <property type="term" value="C:cytoplasm"/>
    <property type="evidence" value="ECO:0007669"/>
    <property type="project" value="UniProtKB-SubCell"/>
</dbReference>
<dbReference type="NCBIfam" id="NF002528">
    <property type="entry name" value="PRK01966.1-4"/>
    <property type="match status" value="1"/>
</dbReference>
<comment type="similarity">
    <text evidence="2 10">Belongs to the D-alanine--D-alanine ligase family.</text>
</comment>
<evidence type="ECO:0000256" key="8">
    <source>
        <dbReference type="ARBA" id="ARBA00022984"/>
    </source>
</evidence>
<dbReference type="EC" id="6.3.2.4" evidence="10"/>
<evidence type="ECO:0000256" key="4">
    <source>
        <dbReference type="ARBA" id="ARBA00022598"/>
    </source>
</evidence>
<keyword evidence="4 10" id="KW-0436">Ligase</keyword>
<evidence type="ECO:0000256" key="13">
    <source>
        <dbReference type="PROSITE-ProRule" id="PRU00409"/>
    </source>
</evidence>
<evidence type="ECO:0000259" key="14">
    <source>
        <dbReference type="PROSITE" id="PS50975"/>
    </source>
</evidence>
<accession>F6DKQ4</accession>
<sequence>MSLCIGVLYGGRSAEREVSLNSGEAVYQALVAAGYKKVVKIDVGYDLVEQLKAQKVELAFPVLHGKYGEDGTLQGLLEMMDIPYTGSGVLSSALAMNKIVTKKIFTLEGIPTPDFTVVTRRQVLDQGLEAVAKEALAKMGVPVVVKANTQGSTIGISFVHKEEEMASAIESALKYDSDVLIEEYIEGMEVTASILGNENPVALPLIEITSVTGVYDYQAKYTPGMSHHIIPPGLPEEVQEKIKNLAVRAFQSLGCRGLGRVDFMVGEKGIYTLEINTLPGMTGTSLFPDAARYAGIEFPEVADRLVKLALEFNKHQPG</sequence>
<keyword evidence="3 10" id="KW-0963">Cytoplasm</keyword>
<dbReference type="GO" id="GO:0008360">
    <property type="term" value="P:regulation of cell shape"/>
    <property type="evidence" value="ECO:0007669"/>
    <property type="project" value="UniProtKB-KW"/>
</dbReference>
<keyword evidence="6 13" id="KW-0067">ATP-binding</keyword>
<dbReference type="GO" id="GO:0009252">
    <property type="term" value="P:peptidoglycan biosynthetic process"/>
    <property type="evidence" value="ECO:0007669"/>
    <property type="project" value="UniProtKB-UniRule"/>
</dbReference>
<feature type="binding site" evidence="12">
    <location>
        <position position="276"/>
    </location>
    <ligand>
        <name>Mg(2+)</name>
        <dbReference type="ChEBI" id="CHEBI:18420"/>
        <label>2</label>
    </ligand>
</feature>
<evidence type="ECO:0000256" key="7">
    <source>
        <dbReference type="ARBA" id="ARBA00022960"/>
    </source>
</evidence>
<evidence type="ECO:0000256" key="5">
    <source>
        <dbReference type="ARBA" id="ARBA00022741"/>
    </source>
</evidence>
<feature type="active site" evidence="11">
    <location>
        <position position="152"/>
    </location>
</feature>
<feature type="active site" evidence="11">
    <location>
        <position position="15"/>
    </location>
</feature>
<dbReference type="PANTHER" id="PTHR23132">
    <property type="entry name" value="D-ALANINE--D-ALANINE LIGASE"/>
    <property type="match status" value="1"/>
</dbReference>
<comment type="function">
    <text evidence="10">Cell wall formation.</text>
</comment>
<dbReference type="EMBL" id="CP002780">
    <property type="protein sequence ID" value="AEG60429.1"/>
    <property type="molecule type" value="Genomic_DNA"/>
</dbReference>
<evidence type="ECO:0000256" key="10">
    <source>
        <dbReference type="HAMAP-Rule" id="MF_00047"/>
    </source>
</evidence>
<feature type="domain" description="ATP-grasp" evidence="14">
    <location>
        <begin position="102"/>
        <end position="307"/>
    </location>
</feature>
<dbReference type="InterPro" id="IPR013815">
    <property type="entry name" value="ATP_grasp_subdomain_1"/>
</dbReference>
<dbReference type="NCBIfam" id="NF002378">
    <property type="entry name" value="PRK01372.1"/>
    <property type="match status" value="1"/>
</dbReference>
<dbReference type="InterPro" id="IPR011761">
    <property type="entry name" value="ATP-grasp"/>
</dbReference>
<reference evidence="16" key="1">
    <citation type="submission" date="2011-05" db="EMBL/GenBank/DDBJ databases">
        <title>Complete sequence of Desulfotomaculum ruminis DSM 2154.</title>
        <authorList>
            <person name="Lucas S."/>
            <person name="Copeland A."/>
            <person name="Lapidus A."/>
            <person name="Cheng J.-F."/>
            <person name="Goodwin L."/>
            <person name="Pitluck S."/>
            <person name="Lu M."/>
            <person name="Detter J.C."/>
            <person name="Han C."/>
            <person name="Tapia R."/>
            <person name="Land M."/>
            <person name="Hauser L."/>
            <person name="Kyrpides N."/>
            <person name="Ivanova N."/>
            <person name="Mikhailova N."/>
            <person name="Pagani I."/>
            <person name="Stams A.J.M."/>
            <person name="Plugge C.M."/>
            <person name="Muyzer G."/>
            <person name="Kuever J."/>
            <person name="Parshina S.N."/>
            <person name="Ivanova A.E."/>
            <person name="Nazina T.N."/>
            <person name="Brambilla E."/>
            <person name="Spring S."/>
            <person name="Klenk H.-P."/>
            <person name="Woyke T."/>
        </authorList>
    </citation>
    <scope>NUCLEOTIDE SEQUENCE [LARGE SCALE GENOMIC DNA]</scope>
    <source>
        <strain evidence="16">ATCC 23193 / DSM 2154 / NCIB 8452 / DL</strain>
    </source>
</reference>
<dbReference type="SUPFAM" id="SSF56059">
    <property type="entry name" value="Glutathione synthetase ATP-binding domain-like"/>
    <property type="match status" value="1"/>
</dbReference>
<dbReference type="GO" id="GO:0071555">
    <property type="term" value="P:cell wall organization"/>
    <property type="evidence" value="ECO:0007669"/>
    <property type="project" value="UniProtKB-KW"/>
</dbReference>
<organism evidence="15 16">
    <name type="scientific">Desulforamulus ruminis (strain ATCC 23193 / DSM 2154 / NCIMB 8452 / DL)</name>
    <name type="common">Desulfotomaculum ruminis</name>
    <dbReference type="NCBI Taxonomy" id="696281"/>
    <lineage>
        <taxon>Bacteria</taxon>
        <taxon>Bacillati</taxon>
        <taxon>Bacillota</taxon>
        <taxon>Clostridia</taxon>
        <taxon>Eubacteriales</taxon>
        <taxon>Peptococcaceae</taxon>
        <taxon>Desulforamulus</taxon>
    </lineage>
</organism>
<dbReference type="InterPro" id="IPR005905">
    <property type="entry name" value="D_ala_D_ala"/>
</dbReference>
<evidence type="ECO:0000256" key="2">
    <source>
        <dbReference type="ARBA" id="ARBA00010871"/>
    </source>
</evidence>
<dbReference type="InterPro" id="IPR016185">
    <property type="entry name" value="PreATP-grasp_dom_sf"/>
</dbReference>
<evidence type="ECO:0000256" key="12">
    <source>
        <dbReference type="PIRSR" id="PIRSR039102-3"/>
    </source>
</evidence>